<dbReference type="Proteomes" id="UP000030703">
    <property type="component" value="Unassembled WGS sequence"/>
</dbReference>
<gene>
    <name evidence="1" type="ORF">FOMG_19735</name>
</gene>
<proteinExistence type="predicted"/>
<evidence type="ECO:0000313" key="1">
    <source>
        <dbReference type="EMBL" id="EXK23488.1"/>
    </source>
</evidence>
<reference evidence="1" key="2">
    <citation type="submission" date="2014-02" db="EMBL/GenBank/DDBJ databases">
        <title>Annotation of the Genome Sequence of Fusarium oxysporum f. sp. melonis 26406.</title>
        <authorList>
            <consortium name="The Broad Institute Genomics Platform"/>
            <person name="Ma L.-J."/>
            <person name="Corby-Kistler H."/>
            <person name="Broz K."/>
            <person name="Gale L.R."/>
            <person name="Jonkers W."/>
            <person name="O'Donnell K."/>
            <person name="Ploetz R."/>
            <person name="Steinberg C."/>
            <person name="Schwartz D.C."/>
            <person name="VanEtten H."/>
            <person name="Zhou S."/>
            <person name="Young S.K."/>
            <person name="Zeng Q."/>
            <person name="Gargeya S."/>
            <person name="Fitzgerald M."/>
            <person name="Abouelleil A."/>
            <person name="Alvarado L."/>
            <person name="Chapman S.B."/>
            <person name="Gainer-Dewar J."/>
            <person name="Goldberg J."/>
            <person name="Griggs A."/>
            <person name="Gujja S."/>
            <person name="Hansen M."/>
            <person name="Howarth C."/>
            <person name="Imamovic A."/>
            <person name="Ireland A."/>
            <person name="Larimer J."/>
            <person name="McCowan C."/>
            <person name="Murphy C."/>
            <person name="Pearson M."/>
            <person name="Poon T.W."/>
            <person name="Priest M."/>
            <person name="Roberts A."/>
            <person name="Saif S."/>
            <person name="Shea T."/>
            <person name="Sykes S."/>
            <person name="Wortman J."/>
            <person name="Nusbaum C."/>
            <person name="Birren B."/>
        </authorList>
    </citation>
    <scope>NUCLEOTIDE SEQUENCE</scope>
    <source>
        <strain evidence="1">26406</strain>
    </source>
</reference>
<organism evidence="1">
    <name type="scientific">Fusarium oxysporum f. sp. melonis 26406</name>
    <dbReference type="NCBI Taxonomy" id="1089452"/>
    <lineage>
        <taxon>Eukaryota</taxon>
        <taxon>Fungi</taxon>
        <taxon>Dikarya</taxon>
        <taxon>Ascomycota</taxon>
        <taxon>Pezizomycotina</taxon>
        <taxon>Sordariomycetes</taxon>
        <taxon>Hypocreomycetidae</taxon>
        <taxon>Hypocreales</taxon>
        <taxon>Nectriaceae</taxon>
        <taxon>Fusarium</taxon>
        <taxon>Fusarium oxysporum species complex</taxon>
    </lineage>
</organism>
<dbReference type="VEuPathDB" id="FungiDB:FOMG_19735"/>
<reference evidence="1" key="1">
    <citation type="submission" date="2012-04" db="EMBL/GenBank/DDBJ databases">
        <title>The Genome Sequence of Fusarium oxysporum melonis.</title>
        <authorList>
            <consortium name="The Broad Institute Genome Sequencing Platform"/>
            <person name="Ma L.-J."/>
            <person name="Gale L.R."/>
            <person name="Schwartz D.C."/>
            <person name="Zhou S."/>
            <person name="Corby-Kistler H."/>
            <person name="Young S.K."/>
            <person name="Zeng Q."/>
            <person name="Gargeya S."/>
            <person name="Fitzgerald M."/>
            <person name="Haas B."/>
            <person name="Abouelleil A."/>
            <person name="Alvarado L."/>
            <person name="Arachchi H.M."/>
            <person name="Berlin A."/>
            <person name="Brown A."/>
            <person name="Chapman S.B."/>
            <person name="Chen Z."/>
            <person name="Dunbar C."/>
            <person name="Freedman E."/>
            <person name="Gearin G."/>
            <person name="Goldberg J."/>
            <person name="Griggs A."/>
            <person name="Gujja S."/>
            <person name="Heiman D."/>
            <person name="Howarth C."/>
            <person name="Larson L."/>
            <person name="Lui A."/>
            <person name="MacDonald P.J.P."/>
            <person name="Montmayeur A."/>
            <person name="Murphy C."/>
            <person name="Neiman D."/>
            <person name="Pearson M."/>
            <person name="Priest M."/>
            <person name="Roberts A."/>
            <person name="Saif S."/>
            <person name="Shea T."/>
            <person name="Shenoy N."/>
            <person name="Sisk P."/>
            <person name="Stolte C."/>
            <person name="Sykes S."/>
            <person name="Wortman J."/>
            <person name="Nusbaum C."/>
            <person name="Birren B."/>
        </authorList>
    </citation>
    <scope>NUCLEOTIDE SEQUENCE</scope>
    <source>
        <strain evidence="1">26406</strain>
    </source>
</reference>
<protein>
    <submittedName>
        <fullName evidence="1">Uncharacterized protein</fullName>
    </submittedName>
</protein>
<dbReference type="HOGENOM" id="CLU_2849800_0_0_1"/>
<sequence>MRFTKASVSMYSGFSLCCRLLHEELRRCYISIYSSVRSTKTSRLSSLDYHKFYGMTLSIMQQTQA</sequence>
<accession>W9Z5E8</accession>
<dbReference type="AlphaFoldDB" id="W9Z5E8"/>
<name>W9Z5E8_FUSOX</name>
<dbReference type="EMBL" id="KI980820">
    <property type="protein sequence ID" value="EXK23488.1"/>
    <property type="molecule type" value="Genomic_DNA"/>
</dbReference>